<proteinExistence type="predicted"/>
<dbReference type="EMBL" id="JAGMVJ010000009">
    <property type="protein sequence ID" value="KAH7087789.1"/>
    <property type="molecule type" value="Genomic_DNA"/>
</dbReference>
<accession>A0A8K0R9B7</accession>
<dbReference type="AlphaFoldDB" id="A0A8K0R9B7"/>
<gene>
    <name evidence="2" type="ORF">FB567DRAFT_621870</name>
</gene>
<sequence>MSASWLSSIMGSVTSSARRREYERFWDSRDEEDWTFDQHTARLDPALVTELLPHMPSLFSKTLPPCGYEIQVAYQNMVHRLRLSWLHYVARTQSTENVPLHSFCADIKRRLELEQNRDPIGALHKTGERTPWRRETVFAFELRWADYFVREAGMMQRWPNLGEAERDRQQFMHRLFPIPKELKIVIKNKDIKREIIALWNTWNGEKRMDLGANDDEWQEVDDEEVEDTGKVAASAA</sequence>
<reference evidence="2" key="1">
    <citation type="journal article" date="2021" name="Nat. Commun.">
        <title>Genetic determinants of endophytism in the Arabidopsis root mycobiome.</title>
        <authorList>
            <person name="Mesny F."/>
            <person name="Miyauchi S."/>
            <person name="Thiergart T."/>
            <person name="Pickel B."/>
            <person name="Atanasova L."/>
            <person name="Karlsson M."/>
            <person name="Huettel B."/>
            <person name="Barry K.W."/>
            <person name="Haridas S."/>
            <person name="Chen C."/>
            <person name="Bauer D."/>
            <person name="Andreopoulos W."/>
            <person name="Pangilinan J."/>
            <person name="LaButti K."/>
            <person name="Riley R."/>
            <person name="Lipzen A."/>
            <person name="Clum A."/>
            <person name="Drula E."/>
            <person name="Henrissat B."/>
            <person name="Kohler A."/>
            <person name="Grigoriev I.V."/>
            <person name="Martin F.M."/>
            <person name="Hacquard S."/>
        </authorList>
    </citation>
    <scope>NUCLEOTIDE SEQUENCE</scope>
    <source>
        <strain evidence="2">MPI-SDFR-AT-0120</strain>
    </source>
</reference>
<evidence type="ECO:0000313" key="3">
    <source>
        <dbReference type="Proteomes" id="UP000813461"/>
    </source>
</evidence>
<organism evidence="2 3">
    <name type="scientific">Paraphoma chrysanthemicola</name>
    <dbReference type="NCBI Taxonomy" id="798071"/>
    <lineage>
        <taxon>Eukaryota</taxon>
        <taxon>Fungi</taxon>
        <taxon>Dikarya</taxon>
        <taxon>Ascomycota</taxon>
        <taxon>Pezizomycotina</taxon>
        <taxon>Dothideomycetes</taxon>
        <taxon>Pleosporomycetidae</taxon>
        <taxon>Pleosporales</taxon>
        <taxon>Pleosporineae</taxon>
        <taxon>Phaeosphaeriaceae</taxon>
        <taxon>Paraphoma</taxon>
    </lineage>
</organism>
<feature type="compositionally biased region" description="Acidic residues" evidence="1">
    <location>
        <begin position="213"/>
        <end position="226"/>
    </location>
</feature>
<feature type="region of interest" description="Disordered" evidence="1">
    <location>
        <begin position="213"/>
        <end position="236"/>
    </location>
</feature>
<name>A0A8K0R9B7_9PLEO</name>
<evidence type="ECO:0000313" key="2">
    <source>
        <dbReference type="EMBL" id="KAH7087789.1"/>
    </source>
</evidence>
<comment type="caution">
    <text evidence="2">The sequence shown here is derived from an EMBL/GenBank/DDBJ whole genome shotgun (WGS) entry which is preliminary data.</text>
</comment>
<protein>
    <submittedName>
        <fullName evidence="2">Uncharacterized protein</fullName>
    </submittedName>
</protein>
<dbReference type="OrthoDB" id="3796452at2759"/>
<dbReference type="Proteomes" id="UP000813461">
    <property type="component" value="Unassembled WGS sequence"/>
</dbReference>
<evidence type="ECO:0000256" key="1">
    <source>
        <dbReference type="SAM" id="MobiDB-lite"/>
    </source>
</evidence>
<keyword evidence="3" id="KW-1185">Reference proteome</keyword>